<comment type="caution">
    <text evidence="1">The sequence shown here is derived from an EMBL/GenBank/DDBJ whole genome shotgun (WGS) entry which is preliminary data.</text>
</comment>
<protein>
    <submittedName>
        <fullName evidence="1">Uncharacterized protein</fullName>
    </submittedName>
</protein>
<sequence length="67" mass="7658">MIDTLPNHFQKDILQPKTQSTIQKQITQETINLLAPCIANLRKAVNETVVQMQSNAEDKFNQFENDA</sequence>
<name>A0A939NC68_STAXY</name>
<reference evidence="1" key="1">
    <citation type="submission" date="2021-03" db="EMBL/GenBank/DDBJ databases">
        <title>Molecular epidemiology and mechanisms of colistin and carbapenem resistance in Enterobacteriaceae from clinical isolates, the environment and porcine samples in Pretoria, South Africa.</title>
        <authorList>
            <person name="Bogoshi D."/>
            <person name="Mbelle N.M."/>
            <person name="Naidoo V."/>
            <person name="Osei Sekyere J."/>
        </authorList>
    </citation>
    <scope>NUCLEOTIDE SEQUENCE</scope>
    <source>
        <strain evidence="1">ESB009</strain>
    </source>
</reference>
<evidence type="ECO:0000313" key="1">
    <source>
        <dbReference type="EMBL" id="MBO1919934.1"/>
    </source>
</evidence>
<dbReference type="EMBL" id="JAGETT010000036">
    <property type="protein sequence ID" value="MBO1919934.1"/>
    <property type="molecule type" value="Genomic_DNA"/>
</dbReference>
<gene>
    <name evidence="1" type="ORF">J4710_06695</name>
</gene>
<organism evidence="1">
    <name type="scientific">Staphylococcus xylosus</name>
    <dbReference type="NCBI Taxonomy" id="1288"/>
    <lineage>
        <taxon>Bacteria</taxon>
        <taxon>Bacillati</taxon>
        <taxon>Bacillota</taxon>
        <taxon>Bacilli</taxon>
        <taxon>Bacillales</taxon>
        <taxon>Staphylococcaceae</taxon>
        <taxon>Staphylococcus</taxon>
    </lineage>
</organism>
<dbReference type="AlphaFoldDB" id="A0A939NC68"/>
<accession>A0A939NC68</accession>
<proteinExistence type="predicted"/>